<dbReference type="Pfam" id="PF01476">
    <property type="entry name" value="LysM"/>
    <property type="match status" value="1"/>
</dbReference>
<dbReference type="AlphaFoldDB" id="A0A2C5YBV1"/>
<comment type="similarity">
    <text evidence="3">Belongs to the secreted LysM effector family.</text>
</comment>
<organism evidence="6 7">
    <name type="scientific">Ophiocordyceps australis</name>
    <dbReference type="NCBI Taxonomy" id="1399860"/>
    <lineage>
        <taxon>Eukaryota</taxon>
        <taxon>Fungi</taxon>
        <taxon>Dikarya</taxon>
        <taxon>Ascomycota</taxon>
        <taxon>Pezizomycotina</taxon>
        <taxon>Sordariomycetes</taxon>
        <taxon>Hypocreomycetidae</taxon>
        <taxon>Hypocreales</taxon>
        <taxon>Ophiocordycipitaceae</taxon>
        <taxon>Ophiocordyceps</taxon>
    </lineage>
</organism>
<keyword evidence="1" id="KW-0147">Chitin-binding</keyword>
<evidence type="ECO:0000313" key="6">
    <source>
        <dbReference type="EMBL" id="PHH65093.1"/>
    </source>
</evidence>
<evidence type="ECO:0000259" key="5">
    <source>
        <dbReference type="PROSITE" id="PS51782"/>
    </source>
</evidence>
<dbReference type="STRING" id="1399860.A0A2C5YBV1"/>
<evidence type="ECO:0000256" key="3">
    <source>
        <dbReference type="ARBA" id="ARBA00044955"/>
    </source>
</evidence>
<dbReference type="GO" id="GO:0008061">
    <property type="term" value="F:chitin binding"/>
    <property type="evidence" value="ECO:0007669"/>
    <property type="project" value="UniProtKB-KW"/>
</dbReference>
<dbReference type="Proteomes" id="UP000226192">
    <property type="component" value="Unassembled WGS sequence"/>
</dbReference>
<keyword evidence="2" id="KW-0843">Virulence</keyword>
<dbReference type="EMBL" id="NJET01000022">
    <property type="protein sequence ID" value="PHH65093.1"/>
    <property type="molecule type" value="Genomic_DNA"/>
</dbReference>
<dbReference type="SUPFAM" id="SSF54106">
    <property type="entry name" value="LysM domain"/>
    <property type="match status" value="1"/>
</dbReference>
<evidence type="ECO:0000256" key="4">
    <source>
        <dbReference type="SAM" id="SignalP"/>
    </source>
</evidence>
<dbReference type="InterPro" id="IPR018392">
    <property type="entry name" value="LysM"/>
</dbReference>
<dbReference type="Gene3D" id="3.10.350.10">
    <property type="entry name" value="LysM domain"/>
    <property type="match status" value="1"/>
</dbReference>
<dbReference type="CDD" id="cd00118">
    <property type="entry name" value="LysM"/>
    <property type="match status" value="1"/>
</dbReference>
<keyword evidence="4" id="KW-0732">Signal</keyword>
<dbReference type="SMART" id="SM00257">
    <property type="entry name" value="LysM"/>
    <property type="match status" value="1"/>
</dbReference>
<dbReference type="PANTHER" id="PTHR34997">
    <property type="entry name" value="AM15"/>
    <property type="match status" value="1"/>
</dbReference>
<name>A0A2C5YBV1_9HYPO</name>
<dbReference type="InterPro" id="IPR052210">
    <property type="entry name" value="LysM1-like"/>
</dbReference>
<dbReference type="PANTHER" id="PTHR34997:SF1">
    <property type="entry name" value="PEPTIDOGLYCAN-BINDING LYSIN DOMAIN"/>
    <property type="match status" value="1"/>
</dbReference>
<dbReference type="OrthoDB" id="5985073at2759"/>
<gene>
    <name evidence="6" type="ORF">CDD81_3491</name>
</gene>
<reference evidence="6 7" key="1">
    <citation type="submission" date="2017-06" db="EMBL/GenBank/DDBJ databases">
        <title>Ant-infecting Ophiocordyceps genomes reveal a high diversity of potential behavioral manipulation genes and a possible major role for enterotoxins.</title>
        <authorList>
            <person name="De Bekker C."/>
            <person name="Evans H.C."/>
            <person name="Brachmann A."/>
            <person name="Hughes D.P."/>
        </authorList>
    </citation>
    <scope>NUCLEOTIDE SEQUENCE [LARGE SCALE GENOMIC DNA]</scope>
    <source>
        <strain evidence="6 7">Map64</strain>
    </source>
</reference>
<accession>A0A2C5YBV1</accession>
<evidence type="ECO:0000313" key="7">
    <source>
        <dbReference type="Proteomes" id="UP000226192"/>
    </source>
</evidence>
<dbReference type="InterPro" id="IPR036779">
    <property type="entry name" value="LysM_dom_sf"/>
</dbReference>
<dbReference type="PROSITE" id="PS51782">
    <property type="entry name" value="LYSM"/>
    <property type="match status" value="1"/>
</dbReference>
<feature type="chain" id="PRO_5012654517" description="LysM domain-containing protein" evidence="4">
    <location>
        <begin position="23"/>
        <end position="173"/>
    </location>
</feature>
<evidence type="ECO:0000256" key="1">
    <source>
        <dbReference type="ARBA" id="ARBA00022669"/>
    </source>
</evidence>
<comment type="caution">
    <text evidence="6">The sequence shown here is derived from an EMBL/GenBank/DDBJ whole genome shotgun (WGS) entry which is preliminary data.</text>
</comment>
<evidence type="ECO:0000256" key="2">
    <source>
        <dbReference type="ARBA" id="ARBA00023026"/>
    </source>
</evidence>
<feature type="signal peptide" evidence="4">
    <location>
        <begin position="1"/>
        <end position="22"/>
    </location>
</feature>
<sequence>MMPARLMVHGAFLLLFANRVLSSARANSSTLLQSTPTALPDSTHIVPSTYSQIVASIQPAVDTSRHVPSAADETLQNMPRAASKPTKRSECLGIRYTVQAGDSCNSISHSSKVATDRIVELNHLDYDCATLTPGIDLCLEGPCELHVVGQNDTCASIVGGRGFSRIQLVSWNP</sequence>
<proteinExistence type="inferred from homology"/>
<feature type="domain" description="LysM" evidence="5">
    <location>
        <begin position="94"/>
        <end position="139"/>
    </location>
</feature>
<keyword evidence="7" id="KW-1185">Reference proteome</keyword>
<protein>
    <recommendedName>
        <fullName evidence="5">LysM domain-containing protein</fullName>
    </recommendedName>
</protein>